<evidence type="ECO:0000313" key="1">
    <source>
        <dbReference type="EMBL" id="MBA4602043.1"/>
    </source>
</evidence>
<gene>
    <name evidence="1" type="ORF">H2C83_06870</name>
</gene>
<protein>
    <submittedName>
        <fullName evidence="1">Uncharacterized protein</fullName>
    </submittedName>
</protein>
<reference evidence="1 2" key="1">
    <citation type="submission" date="2020-07" db="EMBL/GenBank/DDBJ databases">
        <title>Thermoactinomyces phylogeny.</title>
        <authorList>
            <person name="Dunlap C."/>
        </authorList>
    </citation>
    <scope>NUCLEOTIDE SEQUENCE [LARGE SCALE GENOMIC DNA]</scope>
    <source>
        <strain evidence="1 2">AMNI-1</strain>
    </source>
</reference>
<evidence type="ECO:0000313" key="2">
    <source>
        <dbReference type="Proteomes" id="UP000538292"/>
    </source>
</evidence>
<dbReference type="EMBL" id="JACEOL010000023">
    <property type="protein sequence ID" value="MBA4602043.1"/>
    <property type="molecule type" value="Genomic_DNA"/>
</dbReference>
<name>A0A7W1XRM4_9BACL</name>
<dbReference type="Proteomes" id="UP000538292">
    <property type="component" value="Unassembled WGS sequence"/>
</dbReference>
<accession>A0A7W1XRM4</accession>
<comment type="caution">
    <text evidence="1">The sequence shown here is derived from an EMBL/GenBank/DDBJ whole genome shotgun (WGS) entry which is preliminary data.</text>
</comment>
<dbReference type="RefSeq" id="WP_181739170.1">
    <property type="nucleotide sequence ID" value="NZ_JACEOL010000023.1"/>
</dbReference>
<dbReference type="AlphaFoldDB" id="A0A7W1XRM4"/>
<organism evidence="1 2">
    <name type="scientific">Thermoactinomyces mirandus</name>
    <dbReference type="NCBI Taxonomy" id="2756294"/>
    <lineage>
        <taxon>Bacteria</taxon>
        <taxon>Bacillati</taxon>
        <taxon>Bacillota</taxon>
        <taxon>Bacilli</taxon>
        <taxon>Bacillales</taxon>
        <taxon>Thermoactinomycetaceae</taxon>
        <taxon>Thermoactinomyces</taxon>
    </lineage>
</organism>
<sequence>MEEEPEYVKAEVAYLKKAVSQSKREGVVQKQDRFSIIHPLQDRYSLTWLWNIAELSKVGYY</sequence>
<proteinExistence type="predicted"/>
<keyword evidence="2" id="KW-1185">Reference proteome</keyword>